<feature type="compositionally biased region" description="Polar residues" evidence="1">
    <location>
        <begin position="506"/>
        <end position="515"/>
    </location>
</feature>
<evidence type="ECO:0000313" key="4">
    <source>
        <dbReference type="WBParaSite" id="TMUE_0000002172.2"/>
    </source>
</evidence>
<evidence type="ECO:0000313" key="3">
    <source>
        <dbReference type="WBParaSite" id="TMUE_0000002172.1"/>
    </source>
</evidence>
<feature type="compositionally biased region" description="Basic and acidic residues" evidence="1">
    <location>
        <begin position="417"/>
        <end position="427"/>
    </location>
</feature>
<feature type="compositionally biased region" description="Polar residues" evidence="1">
    <location>
        <begin position="546"/>
        <end position="560"/>
    </location>
</feature>
<dbReference type="WBParaSite" id="TMUE_0000002172.1">
    <property type="protein sequence ID" value="TMUE_0000002172.1"/>
    <property type="gene ID" value="WBGene00298025"/>
</dbReference>
<accession>A0A5S6Q5E9</accession>
<protein>
    <submittedName>
        <fullName evidence="3 4">Uncharacterized protein</fullName>
    </submittedName>
</protein>
<evidence type="ECO:0000256" key="1">
    <source>
        <dbReference type="SAM" id="MobiDB-lite"/>
    </source>
</evidence>
<keyword evidence="2" id="KW-1185">Reference proteome</keyword>
<name>A0A5S6Q5E9_TRIMR</name>
<feature type="compositionally biased region" description="Polar residues" evidence="1">
    <location>
        <begin position="350"/>
        <end position="367"/>
    </location>
</feature>
<feature type="region of interest" description="Disordered" evidence="1">
    <location>
        <begin position="322"/>
        <end position="368"/>
    </location>
</feature>
<feature type="region of interest" description="Disordered" evidence="1">
    <location>
        <begin position="122"/>
        <end position="147"/>
    </location>
</feature>
<feature type="compositionally biased region" description="Basic residues" evidence="1">
    <location>
        <begin position="439"/>
        <end position="458"/>
    </location>
</feature>
<feature type="compositionally biased region" description="Polar residues" evidence="1">
    <location>
        <begin position="324"/>
        <end position="340"/>
    </location>
</feature>
<dbReference type="AlphaFoldDB" id="A0A5S6Q5E9"/>
<feature type="compositionally biased region" description="Polar residues" evidence="1">
    <location>
        <begin position="484"/>
        <end position="494"/>
    </location>
</feature>
<feature type="region of interest" description="Disordered" evidence="1">
    <location>
        <begin position="411"/>
        <end position="582"/>
    </location>
</feature>
<evidence type="ECO:0000313" key="2">
    <source>
        <dbReference type="Proteomes" id="UP000046395"/>
    </source>
</evidence>
<proteinExistence type="predicted"/>
<dbReference type="Proteomes" id="UP000046395">
    <property type="component" value="Unassembled WGS sequence"/>
</dbReference>
<reference evidence="3" key="2">
    <citation type="submission" date="2019-12" db="UniProtKB">
        <authorList>
            <consortium name="WormBaseParasite"/>
        </authorList>
    </citation>
    <scope>IDENTIFICATION</scope>
</reference>
<dbReference type="WBParaSite" id="TMUE_0000002172.2">
    <property type="protein sequence ID" value="TMUE_0000002172.2"/>
    <property type="gene ID" value="WBGene00298025"/>
</dbReference>
<sequence>MLFLCLSMFIRARNYQRSFVDKGCVLYCEAITDDQRGDNSAIDLLKRLYLARKLPITVVIVSVSRFHLRPRESKDNNIVELESLSLDEFDDLLKSASQPSYQSENGSTGTRSEKVDKALKSLRQQADSERRQADDESEMSFSGCSIAPSERSGLQVWLVKTNSRDIPPMKACENGSRDHCSESAVSSFSEVNHSAGDMVSNVAVMVNSESENGTEANVQVDGDNPVQTAESERSKVNDDRQENALSINDEDPSVNGIIEIVRSTPRDGFGRTSTATVSELVNWVGLAHADTGCELPTFSIETFQSDGNLRYVREALSVDLRGLGSSSDNSTRSVQRSLSDQDLFGRRDSTNSTALYNAGTTDGQSGNRFLKKKLERQKRQAKTTAEQVEGYRGFQPLDILLEYINEEPHDASVWNADAKDDGEKRDDQEEASEGPRKNANMKKVPKTKGVKEKKRTCRRPTIAEDSSASTSTVTETSVDDGLSENAQQISSGTRSPVGDTSDREMSTTFEPTSGNGDVEPGTPEANADFVPVRSRRGVRTNKESARGNTRSNRPVRSSTPPALGGNSGASFRRRSSVDDSRGRFKCLKPINPAQQHIRCSADFDAKNRWRRCHDSSEMSFCRDNASTSVASCPAATQNGDNASSVDISPTFRLTNSPASFPSLVTAGADDREDMLAGKATSTSCLEEAGMARPRTTYAAVTSGTAPVNFRPSRQPLNDFSNVNGAATKTGLQENAHFPVASLAAKCDDTAGSMKSNGFDGNIAMGKKPVQFYDRSLKCSAVTRVPLDFGFNIDQWIIGNGQNADGPLVECGNFEPPISGDVFDRALVVTQDTKASLATANPSGSDVPPKAKCQNPFVPTDADKKLCAFLKQAWKNFLEDAAPNQ</sequence>
<feature type="compositionally biased region" description="Low complexity" evidence="1">
    <location>
        <begin position="463"/>
        <end position="476"/>
    </location>
</feature>
<organism evidence="2 3">
    <name type="scientific">Trichuris muris</name>
    <name type="common">Mouse whipworm</name>
    <dbReference type="NCBI Taxonomy" id="70415"/>
    <lineage>
        <taxon>Eukaryota</taxon>
        <taxon>Metazoa</taxon>
        <taxon>Ecdysozoa</taxon>
        <taxon>Nematoda</taxon>
        <taxon>Enoplea</taxon>
        <taxon>Dorylaimia</taxon>
        <taxon>Trichinellida</taxon>
        <taxon>Trichuridae</taxon>
        <taxon>Trichuris</taxon>
    </lineage>
</organism>
<feature type="region of interest" description="Disordered" evidence="1">
    <location>
        <begin position="213"/>
        <end position="250"/>
    </location>
</feature>
<feature type="compositionally biased region" description="Basic and acidic residues" evidence="1">
    <location>
        <begin position="230"/>
        <end position="242"/>
    </location>
</feature>
<reference evidence="2" key="1">
    <citation type="submission" date="2014-03" db="EMBL/GenBank/DDBJ databases">
        <title>The whipworm genome and dual-species transcriptomics of an intimate host-pathogen interaction.</title>
        <authorList>
            <person name="Foth B.J."/>
            <person name="Tsai I.J."/>
            <person name="Reid A.J."/>
            <person name="Bancroft A.J."/>
            <person name="Nichol S."/>
            <person name="Tracey A."/>
            <person name="Holroyd N."/>
            <person name="Cotton J.A."/>
            <person name="Stanley E.J."/>
            <person name="Zarowiecki M."/>
            <person name="Liu J.Z."/>
            <person name="Huckvale T."/>
            <person name="Cooper P.J."/>
            <person name="Grencis R.K."/>
            <person name="Berriman M."/>
        </authorList>
    </citation>
    <scope>NUCLEOTIDE SEQUENCE [LARGE SCALE GENOMIC DNA]</scope>
    <source>
        <strain evidence="2">Edinburgh</strain>
    </source>
</reference>